<dbReference type="GO" id="GO:0045454">
    <property type="term" value="P:cell redox homeostasis"/>
    <property type="evidence" value="ECO:0007669"/>
    <property type="project" value="TreeGrafter"/>
</dbReference>
<dbReference type="AlphaFoldDB" id="A0A448YR41"/>
<evidence type="ECO:0000256" key="1">
    <source>
        <dbReference type="ARBA" id="ARBA00010505"/>
    </source>
</evidence>
<organism evidence="9 10">
    <name type="scientific">Brettanomyces naardenensis</name>
    <name type="common">Yeast</name>
    <dbReference type="NCBI Taxonomy" id="13370"/>
    <lineage>
        <taxon>Eukaryota</taxon>
        <taxon>Fungi</taxon>
        <taxon>Dikarya</taxon>
        <taxon>Ascomycota</taxon>
        <taxon>Saccharomycotina</taxon>
        <taxon>Pichiomycetes</taxon>
        <taxon>Pichiales</taxon>
        <taxon>Pichiaceae</taxon>
        <taxon>Brettanomyces</taxon>
    </lineage>
</organism>
<dbReference type="PANTHER" id="PTHR10430">
    <property type="entry name" value="PEROXIREDOXIN"/>
    <property type="match status" value="1"/>
</dbReference>
<evidence type="ECO:0000256" key="6">
    <source>
        <dbReference type="PIRSR" id="PIRSR637944-1"/>
    </source>
</evidence>
<dbReference type="InterPro" id="IPR013740">
    <property type="entry name" value="Redoxin"/>
</dbReference>
<accession>A0A448YR41</accession>
<dbReference type="EMBL" id="CAACVR010000045">
    <property type="protein sequence ID" value="VEU23382.1"/>
    <property type="molecule type" value="Genomic_DNA"/>
</dbReference>
<evidence type="ECO:0000256" key="2">
    <source>
        <dbReference type="ARBA" id="ARBA00022559"/>
    </source>
</evidence>
<keyword evidence="2 7" id="KW-0575">Peroxidase</keyword>
<evidence type="ECO:0000256" key="3">
    <source>
        <dbReference type="ARBA" id="ARBA00022862"/>
    </source>
</evidence>
<dbReference type="InterPro" id="IPR036249">
    <property type="entry name" value="Thioredoxin-like_sf"/>
</dbReference>
<evidence type="ECO:0000256" key="5">
    <source>
        <dbReference type="ARBA" id="ARBA00023284"/>
    </source>
</evidence>
<evidence type="ECO:0000313" key="9">
    <source>
        <dbReference type="EMBL" id="VEU23382.1"/>
    </source>
</evidence>
<dbReference type="CDD" id="cd03013">
    <property type="entry name" value="PRX5_like"/>
    <property type="match status" value="1"/>
</dbReference>
<reference evidence="9 10" key="1">
    <citation type="submission" date="2018-12" db="EMBL/GenBank/DDBJ databases">
        <authorList>
            <person name="Tiukova I."/>
            <person name="Dainat J."/>
        </authorList>
    </citation>
    <scope>NUCLEOTIDE SEQUENCE [LARGE SCALE GENOMIC DNA]</scope>
</reference>
<dbReference type="GO" id="GO:0005739">
    <property type="term" value="C:mitochondrion"/>
    <property type="evidence" value="ECO:0007669"/>
    <property type="project" value="TreeGrafter"/>
</dbReference>
<keyword evidence="5 7" id="KW-0676">Redox-active center</keyword>
<dbReference type="InterPro" id="IPR013766">
    <property type="entry name" value="Thioredoxin_domain"/>
</dbReference>
<keyword evidence="4 7" id="KW-0560">Oxidoreductase</keyword>
<dbReference type="InterPro" id="IPR037944">
    <property type="entry name" value="PRX5-like"/>
</dbReference>
<dbReference type="Gene3D" id="3.40.30.10">
    <property type="entry name" value="Glutaredoxin"/>
    <property type="match status" value="1"/>
</dbReference>
<dbReference type="OrthoDB" id="195498at2759"/>
<sequence length="178" mass="19146">MSVLRKMAQISVGAKLPLKVKLGFVPYTPEHENICSIGRPLQLDLSTIQGKKVVIVAAPGAFTPTCTERHIPPFVSEYSKLKAKGIDDIFIVTTDNPFVQAAWGKALGNKGQLKFVSDPKGTFSAQLGLANLDGDDYVVARTLRYALVVDDGVVKYVGVEHGGSLDSSTLDAVLKFLN</sequence>
<dbReference type="GO" id="GO:0008379">
    <property type="term" value="F:thioredoxin peroxidase activity"/>
    <property type="evidence" value="ECO:0007669"/>
    <property type="project" value="InterPro"/>
</dbReference>
<name>A0A448YR41_BRENA</name>
<comment type="similarity">
    <text evidence="1 7">Belongs to the peroxiredoxin family. Prx5 subfamily.</text>
</comment>
<dbReference type="GO" id="GO:0042744">
    <property type="term" value="P:hydrogen peroxide catabolic process"/>
    <property type="evidence" value="ECO:0007669"/>
    <property type="project" value="TreeGrafter"/>
</dbReference>
<dbReference type="Pfam" id="PF08534">
    <property type="entry name" value="Redoxin"/>
    <property type="match status" value="1"/>
</dbReference>
<dbReference type="InParanoid" id="A0A448YR41"/>
<dbReference type="SUPFAM" id="SSF52833">
    <property type="entry name" value="Thioredoxin-like"/>
    <property type="match status" value="1"/>
</dbReference>
<dbReference type="FunCoup" id="A0A448YR41">
    <property type="interactions" value="587"/>
</dbReference>
<dbReference type="PROSITE" id="PS51352">
    <property type="entry name" value="THIOREDOXIN_2"/>
    <property type="match status" value="1"/>
</dbReference>
<feature type="domain" description="Thioredoxin" evidence="8">
    <location>
        <begin position="10"/>
        <end position="178"/>
    </location>
</feature>
<feature type="active site" description="Cysteine sulfenic acid (-SOH) intermediate" evidence="6">
    <location>
        <position position="66"/>
    </location>
</feature>
<evidence type="ECO:0000256" key="4">
    <source>
        <dbReference type="ARBA" id="ARBA00023002"/>
    </source>
</evidence>
<keyword evidence="10" id="KW-1185">Reference proteome</keyword>
<protein>
    <submittedName>
        <fullName evidence="9">DEKNAAE104772</fullName>
    </submittedName>
</protein>
<evidence type="ECO:0000259" key="8">
    <source>
        <dbReference type="PROSITE" id="PS51352"/>
    </source>
</evidence>
<proteinExistence type="inferred from homology"/>
<gene>
    <name evidence="9" type="ORF">BRENAR_LOCUS4113</name>
</gene>
<dbReference type="PANTHER" id="PTHR10430:SF16">
    <property type="entry name" value="PEROXIREDOXIN-5, MITOCHONDRIAL"/>
    <property type="match status" value="1"/>
</dbReference>
<dbReference type="GO" id="GO:0005777">
    <property type="term" value="C:peroxisome"/>
    <property type="evidence" value="ECO:0007669"/>
    <property type="project" value="TreeGrafter"/>
</dbReference>
<dbReference type="Proteomes" id="UP000290900">
    <property type="component" value="Unassembled WGS sequence"/>
</dbReference>
<evidence type="ECO:0000256" key="7">
    <source>
        <dbReference type="RuleBase" id="RU366011"/>
    </source>
</evidence>
<dbReference type="STRING" id="13370.A0A448YR41"/>
<keyword evidence="3 7" id="KW-0049">Antioxidant</keyword>
<evidence type="ECO:0000313" key="10">
    <source>
        <dbReference type="Proteomes" id="UP000290900"/>
    </source>
</evidence>
<dbReference type="GO" id="GO:0034599">
    <property type="term" value="P:cellular response to oxidative stress"/>
    <property type="evidence" value="ECO:0007669"/>
    <property type="project" value="InterPro"/>
</dbReference>
<comment type="function">
    <text evidence="7">Thiol-specific peroxidase that catalyzes the reduction of hydrogen peroxide and organic hydroperoxides to water and alcohols, respectively. Plays a role in cell protection against oxidative stress by detoxifying peroxides.</text>
</comment>